<feature type="region of interest" description="Disordered" evidence="1">
    <location>
        <begin position="314"/>
        <end position="334"/>
    </location>
</feature>
<dbReference type="eggNOG" id="ENOG502TJIP">
    <property type="taxonomic scope" value="Eukaryota"/>
</dbReference>
<proteinExistence type="predicted"/>
<reference evidence="3" key="1">
    <citation type="submission" date="2016-11" db="UniProtKB">
        <authorList>
            <consortium name="WormBaseParasite"/>
        </authorList>
    </citation>
    <scope>IDENTIFICATION</scope>
</reference>
<dbReference type="Proteomes" id="UP000095282">
    <property type="component" value="Unplaced"/>
</dbReference>
<evidence type="ECO:0000313" key="2">
    <source>
        <dbReference type="Proteomes" id="UP000095282"/>
    </source>
</evidence>
<accession>A0A1I7U7L0</accession>
<sequence>MTTDEHVFRVPKRKTSVDYDLEIKKLMERVSEQVQEQKPTTEPTTTERDISHFRELFDEDDLHFAMKFQARQIFLGNQQVPSKSASEFNVHVVVDTEPRVMINIAVNYVTIPMTEIMAIAVYKSNRLGFNHVMIMNLTSRGSSQIIEKQPSLKYRLNNYQEEGMSEDDLAIQRNTLFMVLPPHDSSKMTKLGILSWLKNPDRSFQIIEGATVKLLKMMKDKVERNCYVIEIIVEQLGNDEIDEIMETMGLSWLKTANGWQIRDRCHFLNMVPTLFMECTTHGVCELTEPDHPVRALARKKCYHSLTMLIASVMNSQSTSEPTTSESPPASEEIQPTLEVLTAPEPEQIVSQHKEEEEPAYTVTYVDVKCETPISSILASLIAEESST</sequence>
<keyword evidence="2" id="KW-1185">Reference proteome</keyword>
<name>A0A1I7U7L0_9PELO</name>
<dbReference type="AlphaFoldDB" id="A0A1I7U7L0"/>
<protein>
    <submittedName>
        <fullName evidence="3">Uncharacterized protein</fullName>
    </submittedName>
</protein>
<evidence type="ECO:0000313" key="3">
    <source>
        <dbReference type="WBParaSite" id="Csp11.Scaffold629.g15658.t2"/>
    </source>
</evidence>
<feature type="compositionally biased region" description="Low complexity" evidence="1">
    <location>
        <begin position="315"/>
        <end position="332"/>
    </location>
</feature>
<organism evidence="2 3">
    <name type="scientific">Caenorhabditis tropicalis</name>
    <dbReference type="NCBI Taxonomy" id="1561998"/>
    <lineage>
        <taxon>Eukaryota</taxon>
        <taxon>Metazoa</taxon>
        <taxon>Ecdysozoa</taxon>
        <taxon>Nematoda</taxon>
        <taxon>Chromadorea</taxon>
        <taxon>Rhabditida</taxon>
        <taxon>Rhabditina</taxon>
        <taxon>Rhabditomorpha</taxon>
        <taxon>Rhabditoidea</taxon>
        <taxon>Rhabditidae</taxon>
        <taxon>Peloderinae</taxon>
        <taxon>Caenorhabditis</taxon>
    </lineage>
</organism>
<dbReference type="WBParaSite" id="Csp11.Scaffold629.g15658.t2">
    <property type="protein sequence ID" value="Csp11.Scaffold629.g15658.t2"/>
    <property type="gene ID" value="Csp11.Scaffold629.g15658"/>
</dbReference>
<evidence type="ECO:0000256" key="1">
    <source>
        <dbReference type="SAM" id="MobiDB-lite"/>
    </source>
</evidence>